<protein>
    <submittedName>
        <fullName evidence="6">MerR family transcriptional regulator</fullName>
    </submittedName>
</protein>
<comment type="caution">
    <text evidence="6">The sequence shown here is derived from an EMBL/GenBank/DDBJ whole genome shotgun (WGS) entry which is preliminary data.</text>
</comment>
<dbReference type="RefSeq" id="WP_186918450.1">
    <property type="nucleotide sequence ID" value="NZ_JACOPQ010000002.1"/>
</dbReference>
<dbReference type="SMART" id="SM00871">
    <property type="entry name" value="AraC_E_bind"/>
    <property type="match status" value="1"/>
</dbReference>
<dbReference type="Pfam" id="PF13411">
    <property type="entry name" value="MerR_1"/>
    <property type="match status" value="1"/>
</dbReference>
<evidence type="ECO:0000313" key="7">
    <source>
        <dbReference type="Proteomes" id="UP000607645"/>
    </source>
</evidence>
<proteinExistence type="predicted"/>
<dbReference type="SMART" id="SM00422">
    <property type="entry name" value="HTH_MERR"/>
    <property type="match status" value="1"/>
</dbReference>
<dbReference type="PANTHER" id="PTHR30204:SF69">
    <property type="entry name" value="MERR-FAMILY TRANSCRIPTIONAL REGULATOR"/>
    <property type="match status" value="1"/>
</dbReference>
<feature type="domain" description="HTH merR-type" evidence="5">
    <location>
        <begin position="1"/>
        <end position="71"/>
    </location>
</feature>
<evidence type="ECO:0000256" key="3">
    <source>
        <dbReference type="ARBA" id="ARBA00023125"/>
    </source>
</evidence>
<dbReference type="Pfam" id="PF06445">
    <property type="entry name" value="GyrI-like"/>
    <property type="match status" value="1"/>
</dbReference>
<gene>
    <name evidence="6" type="ORF">H8S62_03370</name>
</gene>
<dbReference type="GO" id="GO:0003700">
    <property type="term" value="F:DNA-binding transcription factor activity"/>
    <property type="evidence" value="ECO:0007669"/>
    <property type="project" value="InterPro"/>
</dbReference>
<dbReference type="Gene3D" id="1.10.1660.10">
    <property type="match status" value="1"/>
</dbReference>
<keyword evidence="4" id="KW-0804">Transcription</keyword>
<dbReference type="GO" id="GO:0003677">
    <property type="term" value="F:DNA binding"/>
    <property type="evidence" value="ECO:0007669"/>
    <property type="project" value="UniProtKB-KW"/>
</dbReference>
<dbReference type="InterPro" id="IPR009061">
    <property type="entry name" value="DNA-bd_dom_put_sf"/>
</dbReference>
<accession>A0A8J6JJV0</accession>
<evidence type="ECO:0000256" key="2">
    <source>
        <dbReference type="ARBA" id="ARBA00023015"/>
    </source>
</evidence>
<dbReference type="InterPro" id="IPR000551">
    <property type="entry name" value="MerR-type_HTH_dom"/>
</dbReference>
<evidence type="ECO:0000259" key="5">
    <source>
        <dbReference type="PROSITE" id="PS50937"/>
    </source>
</evidence>
<dbReference type="PANTHER" id="PTHR30204">
    <property type="entry name" value="REDOX-CYCLING DRUG-SENSING TRANSCRIPTIONAL ACTIVATOR SOXR"/>
    <property type="match status" value="1"/>
</dbReference>
<dbReference type="InterPro" id="IPR047057">
    <property type="entry name" value="MerR_fam"/>
</dbReference>
<keyword evidence="2" id="KW-0805">Transcription regulation</keyword>
<name>A0A8J6JJV0_9FIRM</name>
<dbReference type="SUPFAM" id="SSF46955">
    <property type="entry name" value="Putative DNA-binding domain"/>
    <property type="match status" value="1"/>
</dbReference>
<organism evidence="6 7">
    <name type="scientific">Lawsonibacter faecis</name>
    <dbReference type="NCBI Taxonomy" id="2763052"/>
    <lineage>
        <taxon>Bacteria</taxon>
        <taxon>Bacillati</taxon>
        <taxon>Bacillota</taxon>
        <taxon>Clostridia</taxon>
        <taxon>Eubacteriales</taxon>
        <taxon>Oscillospiraceae</taxon>
        <taxon>Lawsonibacter</taxon>
    </lineage>
</organism>
<evidence type="ECO:0000313" key="6">
    <source>
        <dbReference type="EMBL" id="MBC5736049.1"/>
    </source>
</evidence>
<keyword evidence="1" id="KW-0678">Repressor</keyword>
<dbReference type="Gene3D" id="3.20.80.10">
    <property type="entry name" value="Regulatory factor, effector binding domain"/>
    <property type="match status" value="1"/>
</dbReference>
<evidence type="ECO:0000256" key="1">
    <source>
        <dbReference type="ARBA" id="ARBA00022491"/>
    </source>
</evidence>
<dbReference type="Proteomes" id="UP000607645">
    <property type="component" value="Unassembled WGS sequence"/>
</dbReference>
<dbReference type="EMBL" id="JACOPQ010000002">
    <property type="protein sequence ID" value="MBC5736049.1"/>
    <property type="molecule type" value="Genomic_DNA"/>
</dbReference>
<reference evidence="6" key="1">
    <citation type="submission" date="2020-08" db="EMBL/GenBank/DDBJ databases">
        <title>Genome public.</title>
        <authorList>
            <person name="Liu C."/>
            <person name="Sun Q."/>
        </authorList>
    </citation>
    <scope>NUCLEOTIDE SEQUENCE</scope>
    <source>
        <strain evidence="6">NSJ-52</strain>
    </source>
</reference>
<dbReference type="SUPFAM" id="SSF55136">
    <property type="entry name" value="Probable bacterial effector-binding domain"/>
    <property type="match status" value="1"/>
</dbReference>
<dbReference type="PROSITE" id="PS50937">
    <property type="entry name" value="HTH_MERR_2"/>
    <property type="match status" value="1"/>
</dbReference>
<dbReference type="InterPro" id="IPR029442">
    <property type="entry name" value="GyrI-like"/>
</dbReference>
<dbReference type="InterPro" id="IPR011256">
    <property type="entry name" value="Reg_factor_effector_dom_sf"/>
</dbReference>
<dbReference type="InterPro" id="IPR010499">
    <property type="entry name" value="AraC_E-bd"/>
</dbReference>
<keyword evidence="7" id="KW-1185">Reference proteome</keyword>
<keyword evidence="3" id="KW-0238">DNA-binding</keyword>
<dbReference type="AlphaFoldDB" id="A0A8J6JJV0"/>
<evidence type="ECO:0000256" key="4">
    <source>
        <dbReference type="ARBA" id="ARBA00023163"/>
    </source>
</evidence>
<sequence length="267" mass="30169">MHRIGAFSQLSKVTVAALRYYDEVGLLKPARVDPDTGYRLYTTAQLVPLQRIVALRQAGLSIDEVSAVLSGQDGAAVLERRREEMRWEITLARGRLARLESILRQEDIFMEYQAVIRDIPSCIVFYKEGVIPSYASLSEFVTQAGAECAAANPTLKCAQPDYSFVSYVDHEYKEKDVGLMYAQAVTSVGRETDAIKFKTMPAVQAVCVYHRGSYEKLGEAYAFAMNWLEQNGYRCVDTARECYIDGCWNKEDPAEYLTELQFPVKHI</sequence>